<reference evidence="3 4" key="1">
    <citation type="journal article" date="2018" name="Front. Microbiol.">
        <title>Phylogeny of Vibrio vulnificus from the Analysis of the Core-Genome: Implications for Intra-Species Taxonomy.</title>
        <authorList>
            <person name="Roig F.J."/>
            <person name="Gonzalez-Candelas F."/>
            <person name="Sanjuan E."/>
            <person name="Fouz B."/>
            <person name="Feil E.J."/>
            <person name="Llorens C."/>
            <person name="Baker-Austin C."/>
            <person name="Oliver J.D."/>
            <person name="Danin-Poleg Y."/>
            <person name="Gibas C.J."/>
            <person name="Kashi Y."/>
            <person name="Gulig P.A."/>
            <person name="Morrison S.S."/>
            <person name="Amaro C."/>
        </authorList>
    </citation>
    <scope>NUCLEOTIDE SEQUENCE [LARGE SCALE GENOMIC DNA]</scope>
    <source>
        <strain evidence="3 4">CECT4608</strain>
    </source>
</reference>
<dbReference type="AlphaFoldDB" id="A0A2S3R7T4"/>
<dbReference type="Proteomes" id="UP000237466">
    <property type="component" value="Unassembled WGS sequence"/>
</dbReference>
<keyword evidence="2" id="KW-0040">ANK repeat</keyword>
<dbReference type="PANTHER" id="PTHR24198:SF165">
    <property type="entry name" value="ANKYRIN REPEAT-CONTAINING PROTEIN-RELATED"/>
    <property type="match status" value="1"/>
</dbReference>
<evidence type="ECO:0000256" key="2">
    <source>
        <dbReference type="ARBA" id="ARBA00023043"/>
    </source>
</evidence>
<keyword evidence="1" id="KW-0677">Repeat</keyword>
<comment type="caution">
    <text evidence="3">The sequence shown here is derived from an EMBL/GenBank/DDBJ whole genome shotgun (WGS) entry which is preliminary data.</text>
</comment>
<evidence type="ECO:0000313" key="4">
    <source>
        <dbReference type="Proteomes" id="UP000237466"/>
    </source>
</evidence>
<dbReference type="InterPro" id="IPR036770">
    <property type="entry name" value="Ankyrin_rpt-contain_sf"/>
</dbReference>
<gene>
    <name evidence="3" type="ORF">CRN52_03120</name>
</gene>
<dbReference type="Gene3D" id="1.25.40.20">
    <property type="entry name" value="Ankyrin repeat-containing domain"/>
    <property type="match status" value="1"/>
</dbReference>
<dbReference type="RefSeq" id="WP_103199810.1">
    <property type="nucleotide sequence ID" value="NZ_JASMUA010000008.1"/>
</dbReference>
<name>A0A2S3R7T4_VIBVL</name>
<protein>
    <submittedName>
        <fullName evidence="3">Uncharacterized protein</fullName>
    </submittedName>
</protein>
<proteinExistence type="predicted"/>
<sequence>MVNWKRLFSTISKVLSVLMIALLSLLSGCKFEGKDMKADLFFDAKMVSLLHAIQRKDSAAAKAMLAQGAELNVRGKEGITPLLWLIMQKDLSAVELALQLGAYPNFPAMIEINRTGPKPAQPLAIIAGDGDNQLFSLLLKYGASPDSRDESTGRPAIFGTIGHDNWQQFSLLLEYGVDINAKDRSNSNSALYAADLGKYDLVYKLINEGASATEPSTTGASVAWRVHLALEKNAKNPAFRVSEDTHKTKALLEERGVVFPPSTPQEVREALKQGQ</sequence>
<dbReference type="SMART" id="SM00248">
    <property type="entry name" value="ANK"/>
    <property type="match status" value="4"/>
</dbReference>
<dbReference type="EMBL" id="PDGH01000027">
    <property type="protein sequence ID" value="POB49739.1"/>
    <property type="molecule type" value="Genomic_DNA"/>
</dbReference>
<dbReference type="SUPFAM" id="SSF48403">
    <property type="entry name" value="Ankyrin repeat"/>
    <property type="match status" value="1"/>
</dbReference>
<accession>A0A2S3R7T4</accession>
<evidence type="ECO:0000313" key="3">
    <source>
        <dbReference type="EMBL" id="POB49739.1"/>
    </source>
</evidence>
<evidence type="ECO:0000256" key="1">
    <source>
        <dbReference type="ARBA" id="ARBA00022737"/>
    </source>
</evidence>
<dbReference type="PROSITE" id="PS51257">
    <property type="entry name" value="PROKAR_LIPOPROTEIN"/>
    <property type="match status" value="1"/>
</dbReference>
<dbReference type="PANTHER" id="PTHR24198">
    <property type="entry name" value="ANKYRIN REPEAT AND PROTEIN KINASE DOMAIN-CONTAINING PROTEIN"/>
    <property type="match status" value="1"/>
</dbReference>
<organism evidence="3 4">
    <name type="scientific">Vibrio vulnificus</name>
    <dbReference type="NCBI Taxonomy" id="672"/>
    <lineage>
        <taxon>Bacteria</taxon>
        <taxon>Pseudomonadati</taxon>
        <taxon>Pseudomonadota</taxon>
        <taxon>Gammaproteobacteria</taxon>
        <taxon>Vibrionales</taxon>
        <taxon>Vibrionaceae</taxon>
        <taxon>Vibrio</taxon>
    </lineage>
</organism>
<dbReference type="InterPro" id="IPR002110">
    <property type="entry name" value="Ankyrin_rpt"/>
</dbReference>